<comment type="subcellular location">
    <subcellularLocation>
        <location evidence="2">Cytoplasm</location>
    </subcellularLocation>
    <subcellularLocation>
        <location evidence="1">Nucleus</location>
    </subcellularLocation>
</comment>
<dbReference type="Pfam" id="PF08528">
    <property type="entry name" value="Whi5"/>
    <property type="match status" value="1"/>
</dbReference>
<comment type="similarity">
    <text evidence="3">Belongs to the WHI5/NRM1 family.</text>
</comment>
<evidence type="ECO:0000256" key="8">
    <source>
        <dbReference type="ARBA" id="ARBA00023242"/>
    </source>
</evidence>
<proteinExistence type="inferred from homology"/>
<evidence type="ECO:0000256" key="7">
    <source>
        <dbReference type="ARBA" id="ARBA00023163"/>
    </source>
</evidence>
<name>A0A0C2T852_AMAMK</name>
<feature type="region of interest" description="Disordered" evidence="9">
    <location>
        <begin position="187"/>
        <end position="221"/>
    </location>
</feature>
<evidence type="ECO:0000256" key="5">
    <source>
        <dbReference type="ARBA" id="ARBA00022491"/>
    </source>
</evidence>
<reference evidence="10 11" key="1">
    <citation type="submission" date="2014-04" db="EMBL/GenBank/DDBJ databases">
        <title>Evolutionary Origins and Diversification of the Mycorrhizal Mutualists.</title>
        <authorList>
            <consortium name="DOE Joint Genome Institute"/>
            <consortium name="Mycorrhizal Genomics Consortium"/>
            <person name="Kohler A."/>
            <person name="Kuo A."/>
            <person name="Nagy L.G."/>
            <person name="Floudas D."/>
            <person name="Copeland A."/>
            <person name="Barry K.W."/>
            <person name="Cichocki N."/>
            <person name="Veneault-Fourrey C."/>
            <person name="LaButti K."/>
            <person name="Lindquist E.A."/>
            <person name="Lipzen A."/>
            <person name="Lundell T."/>
            <person name="Morin E."/>
            <person name="Murat C."/>
            <person name="Riley R."/>
            <person name="Ohm R."/>
            <person name="Sun H."/>
            <person name="Tunlid A."/>
            <person name="Henrissat B."/>
            <person name="Grigoriev I.V."/>
            <person name="Hibbett D.S."/>
            <person name="Martin F."/>
        </authorList>
    </citation>
    <scope>NUCLEOTIDE SEQUENCE [LARGE SCALE GENOMIC DNA]</scope>
    <source>
        <strain evidence="10 11">Koide BX008</strain>
    </source>
</reference>
<feature type="region of interest" description="Disordered" evidence="9">
    <location>
        <begin position="1"/>
        <end position="22"/>
    </location>
</feature>
<protein>
    <submittedName>
        <fullName evidence="10">Uncharacterized protein</fullName>
    </submittedName>
</protein>
<evidence type="ECO:0000256" key="1">
    <source>
        <dbReference type="ARBA" id="ARBA00004123"/>
    </source>
</evidence>
<evidence type="ECO:0000256" key="2">
    <source>
        <dbReference type="ARBA" id="ARBA00004496"/>
    </source>
</evidence>
<evidence type="ECO:0000256" key="3">
    <source>
        <dbReference type="ARBA" id="ARBA00006922"/>
    </source>
</evidence>
<dbReference type="GO" id="GO:0005634">
    <property type="term" value="C:nucleus"/>
    <property type="evidence" value="ECO:0007669"/>
    <property type="project" value="UniProtKB-SubCell"/>
</dbReference>
<dbReference type="Proteomes" id="UP000054549">
    <property type="component" value="Unassembled WGS sequence"/>
</dbReference>
<keyword evidence="5" id="KW-0678">Repressor</keyword>
<dbReference type="GO" id="GO:0005737">
    <property type="term" value="C:cytoplasm"/>
    <property type="evidence" value="ECO:0007669"/>
    <property type="project" value="UniProtKB-SubCell"/>
</dbReference>
<keyword evidence="7" id="KW-0804">Transcription</keyword>
<evidence type="ECO:0000256" key="9">
    <source>
        <dbReference type="SAM" id="MobiDB-lite"/>
    </source>
</evidence>
<evidence type="ECO:0000256" key="4">
    <source>
        <dbReference type="ARBA" id="ARBA00022490"/>
    </source>
</evidence>
<keyword evidence="8" id="KW-0539">Nucleus</keyword>
<feature type="compositionally biased region" description="Basic and acidic residues" evidence="9">
    <location>
        <begin position="13"/>
        <end position="22"/>
    </location>
</feature>
<organism evidence="10 11">
    <name type="scientific">Amanita muscaria (strain Koide BX008)</name>
    <dbReference type="NCBI Taxonomy" id="946122"/>
    <lineage>
        <taxon>Eukaryota</taxon>
        <taxon>Fungi</taxon>
        <taxon>Dikarya</taxon>
        <taxon>Basidiomycota</taxon>
        <taxon>Agaricomycotina</taxon>
        <taxon>Agaricomycetes</taxon>
        <taxon>Agaricomycetidae</taxon>
        <taxon>Agaricales</taxon>
        <taxon>Pluteineae</taxon>
        <taxon>Amanitaceae</taxon>
        <taxon>Amanita</taxon>
    </lineage>
</organism>
<sequence>MVTTVSPSVQAHYESDKRKKHTLEKSKVTHLTRQLQLRLQYAKLKVDHGWQRQNLNEVENLYFHHSHMRVPKFQLQTTQPPALVVNAVAAESNTEPRGAQTNVIQTDSNGAVQAGPAPLSPNYHPIDVTADLPPTQQHHESAALMPPSAPTSTDGACNPPSSPSNQHQSESLTNFLQALSNSCKKPIPTQAIKSPLRTSSSVSSFTSNTPKTPTSSHLFPSSTSNSALTYDSFWSNHNSSRPFRSSFLSLLSSTDPEVKKVTAQSVLALADKDIITNYINNSSDFMTSASRPPPDATSTMTPMVRRNLPTITEASEGG</sequence>
<dbReference type="InterPro" id="IPR013734">
    <property type="entry name" value="TF_Nrm1/Whi5"/>
</dbReference>
<dbReference type="HOGENOM" id="CLU_874264_0_0_1"/>
<gene>
    <name evidence="10" type="ORF">M378DRAFT_25389</name>
</gene>
<evidence type="ECO:0000256" key="6">
    <source>
        <dbReference type="ARBA" id="ARBA00023015"/>
    </source>
</evidence>
<feature type="compositionally biased region" description="Polar residues" evidence="9">
    <location>
        <begin position="309"/>
        <end position="318"/>
    </location>
</feature>
<dbReference type="InParanoid" id="A0A0C2T852"/>
<evidence type="ECO:0000313" key="10">
    <source>
        <dbReference type="EMBL" id="KIL62804.1"/>
    </source>
</evidence>
<dbReference type="EMBL" id="KN818266">
    <property type="protein sequence ID" value="KIL62804.1"/>
    <property type="molecule type" value="Genomic_DNA"/>
</dbReference>
<keyword evidence="6" id="KW-0805">Transcription regulation</keyword>
<feature type="region of interest" description="Disordered" evidence="9">
    <location>
        <begin position="286"/>
        <end position="318"/>
    </location>
</feature>
<feature type="region of interest" description="Disordered" evidence="9">
    <location>
        <begin position="109"/>
        <end position="172"/>
    </location>
</feature>
<evidence type="ECO:0000313" key="11">
    <source>
        <dbReference type="Proteomes" id="UP000054549"/>
    </source>
</evidence>
<feature type="compositionally biased region" description="Polar residues" evidence="9">
    <location>
        <begin position="286"/>
        <end position="301"/>
    </location>
</feature>
<dbReference type="OrthoDB" id="2359117at2759"/>
<keyword evidence="4" id="KW-0963">Cytoplasm</keyword>
<accession>A0A0C2T852</accession>
<dbReference type="STRING" id="946122.A0A0C2T852"/>
<dbReference type="AlphaFoldDB" id="A0A0C2T852"/>
<feature type="compositionally biased region" description="Polar residues" evidence="9">
    <location>
        <begin position="210"/>
        <end position="221"/>
    </location>
</feature>
<feature type="compositionally biased region" description="Low complexity" evidence="9">
    <location>
        <begin position="194"/>
        <end position="209"/>
    </location>
</feature>
<keyword evidence="11" id="KW-1185">Reference proteome</keyword>